<dbReference type="PROSITE" id="PS00061">
    <property type="entry name" value="ADH_SHORT"/>
    <property type="match status" value="1"/>
</dbReference>
<dbReference type="Pfam" id="PF00106">
    <property type="entry name" value="adh_short"/>
    <property type="match status" value="1"/>
</dbReference>
<protein>
    <submittedName>
        <fullName evidence="6">SDR family NAD(P)-dependent oxidoreductase</fullName>
    </submittedName>
</protein>
<dbReference type="PANTHER" id="PTHR44196">
    <property type="entry name" value="DEHYDROGENASE/REDUCTASE SDR FAMILY MEMBER 7B"/>
    <property type="match status" value="1"/>
</dbReference>
<dbReference type="AlphaFoldDB" id="A0AAU7CDR6"/>
<evidence type="ECO:0000259" key="5">
    <source>
        <dbReference type="SMART" id="SM00822"/>
    </source>
</evidence>
<evidence type="ECO:0000256" key="1">
    <source>
        <dbReference type="ARBA" id="ARBA00006484"/>
    </source>
</evidence>
<sequence length="316" mass="34572">MARRRTWNDARCLVTGASSGLGRAMAQHLVRAGARVVLTGRSSTKLDSIRNDLIESGADPRSVLTLAADLTKASDRVRLVDFTTERLGALDLAINSAGVGATGHFETHDPSVLRQLFEINVFALAELSRLLLPVLSQGDRPSLINVGSIVARRGLPGRAEYTASKFAVAGFTESIRAEWSKYGIHVLLLNPGFTATEFERNLIIDTARFSVTKKRRMTAETVADAALRAALSGRNELTLTTGGRFLLLANRVIPRLVDWGFKRWTLHLFPDAPILQRPKPKAPSPSRAEGTPFHGRPHSLRPERQGESTHQRASSD</sequence>
<dbReference type="InterPro" id="IPR002347">
    <property type="entry name" value="SDR_fam"/>
</dbReference>
<dbReference type="SUPFAM" id="SSF51735">
    <property type="entry name" value="NAD(P)-binding Rossmann-fold domains"/>
    <property type="match status" value="1"/>
</dbReference>
<dbReference type="GO" id="GO:0016491">
    <property type="term" value="F:oxidoreductase activity"/>
    <property type="evidence" value="ECO:0007669"/>
    <property type="project" value="UniProtKB-KW"/>
</dbReference>
<dbReference type="InterPro" id="IPR057326">
    <property type="entry name" value="KR_dom"/>
</dbReference>
<accession>A0AAU7CDR6</accession>
<dbReference type="CDD" id="cd05233">
    <property type="entry name" value="SDR_c"/>
    <property type="match status" value="1"/>
</dbReference>
<dbReference type="EMBL" id="CP155447">
    <property type="protein sequence ID" value="XBH03404.1"/>
    <property type="molecule type" value="Genomic_DNA"/>
</dbReference>
<evidence type="ECO:0000256" key="3">
    <source>
        <dbReference type="RuleBase" id="RU000363"/>
    </source>
</evidence>
<organism evidence="6">
    <name type="scientific">Singulisphaera sp. Ch08</name>
    <dbReference type="NCBI Taxonomy" id="3120278"/>
    <lineage>
        <taxon>Bacteria</taxon>
        <taxon>Pseudomonadati</taxon>
        <taxon>Planctomycetota</taxon>
        <taxon>Planctomycetia</taxon>
        <taxon>Isosphaerales</taxon>
        <taxon>Isosphaeraceae</taxon>
        <taxon>Singulisphaera</taxon>
    </lineage>
</organism>
<gene>
    <name evidence="6" type="ORF">V5E97_34605</name>
</gene>
<evidence type="ECO:0000256" key="4">
    <source>
        <dbReference type="SAM" id="MobiDB-lite"/>
    </source>
</evidence>
<proteinExistence type="inferred from homology"/>
<evidence type="ECO:0000256" key="2">
    <source>
        <dbReference type="ARBA" id="ARBA00023002"/>
    </source>
</evidence>
<dbReference type="PRINTS" id="PR00081">
    <property type="entry name" value="GDHRDH"/>
</dbReference>
<feature type="domain" description="Ketoreductase" evidence="5">
    <location>
        <begin position="10"/>
        <end position="194"/>
    </location>
</feature>
<name>A0AAU7CDR6_9BACT</name>
<dbReference type="PRINTS" id="PR00080">
    <property type="entry name" value="SDRFAMILY"/>
</dbReference>
<feature type="region of interest" description="Disordered" evidence="4">
    <location>
        <begin position="275"/>
        <end position="316"/>
    </location>
</feature>
<evidence type="ECO:0000313" key="6">
    <source>
        <dbReference type="EMBL" id="XBH03404.1"/>
    </source>
</evidence>
<dbReference type="InterPro" id="IPR020904">
    <property type="entry name" value="Sc_DH/Rdtase_CS"/>
</dbReference>
<feature type="compositionally biased region" description="Basic and acidic residues" evidence="4">
    <location>
        <begin position="300"/>
        <end position="316"/>
    </location>
</feature>
<dbReference type="RefSeq" id="WP_406696137.1">
    <property type="nucleotide sequence ID" value="NZ_CP155447.1"/>
</dbReference>
<reference evidence="6" key="1">
    <citation type="submission" date="2024-05" db="EMBL/GenBank/DDBJ databases">
        <title>Planctomycetes of the genus Singulisphaera possess chitinolytic capabilities.</title>
        <authorList>
            <person name="Ivanova A."/>
        </authorList>
    </citation>
    <scope>NUCLEOTIDE SEQUENCE</scope>
    <source>
        <strain evidence="6">Ch08T</strain>
    </source>
</reference>
<dbReference type="PANTHER" id="PTHR44196:SF1">
    <property type="entry name" value="DEHYDROGENASE_REDUCTASE SDR FAMILY MEMBER 7B"/>
    <property type="match status" value="1"/>
</dbReference>
<dbReference type="SMART" id="SM00822">
    <property type="entry name" value="PKS_KR"/>
    <property type="match status" value="1"/>
</dbReference>
<dbReference type="InterPro" id="IPR036291">
    <property type="entry name" value="NAD(P)-bd_dom_sf"/>
</dbReference>
<dbReference type="GO" id="GO:0016020">
    <property type="term" value="C:membrane"/>
    <property type="evidence" value="ECO:0007669"/>
    <property type="project" value="TreeGrafter"/>
</dbReference>
<dbReference type="Gene3D" id="3.40.50.720">
    <property type="entry name" value="NAD(P)-binding Rossmann-like Domain"/>
    <property type="match status" value="1"/>
</dbReference>
<keyword evidence="2" id="KW-0560">Oxidoreductase</keyword>
<comment type="similarity">
    <text evidence="1 3">Belongs to the short-chain dehydrogenases/reductases (SDR) family.</text>
</comment>